<dbReference type="PROSITE" id="PS50206">
    <property type="entry name" value="RHODANESE_3"/>
    <property type="match status" value="2"/>
</dbReference>
<evidence type="ECO:0000313" key="5">
    <source>
        <dbReference type="Proteomes" id="UP000559027"/>
    </source>
</evidence>
<keyword evidence="2" id="KW-0677">Repeat</keyword>
<gene>
    <name evidence="4" type="ORF">D9756_004260</name>
</gene>
<dbReference type="InterPro" id="IPR001763">
    <property type="entry name" value="Rhodanese-like_dom"/>
</dbReference>
<dbReference type="AlphaFoldDB" id="A0A8H5G0F0"/>
<evidence type="ECO:0000256" key="1">
    <source>
        <dbReference type="ARBA" id="ARBA00022679"/>
    </source>
</evidence>
<evidence type="ECO:0000256" key="2">
    <source>
        <dbReference type="ARBA" id="ARBA00022737"/>
    </source>
</evidence>
<keyword evidence="1" id="KW-0808">Transferase</keyword>
<comment type="caution">
    <text evidence="4">The sequence shown here is derived from an EMBL/GenBank/DDBJ whole genome shotgun (WGS) entry which is preliminary data.</text>
</comment>
<feature type="domain" description="Rhodanese" evidence="3">
    <location>
        <begin position="41"/>
        <end position="159"/>
    </location>
</feature>
<proteinExistence type="predicted"/>
<dbReference type="CDD" id="cd01448">
    <property type="entry name" value="TST_Repeat_1"/>
    <property type="match status" value="1"/>
</dbReference>
<dbReference type="OrthoDB" id="270167at2759"/>
<evidence type="ECO:0000259" key="3">
    <source>
        <dbReference type="PROSITE" id="PS50206"/>
    </source>
</evidence>
<dbReference type="SUPFAM" id="SSF52821">
    <property type="entry name" value="Rhodanese/Cell cycle control phosphatase"/>
    <property type="match status" value="2"/>
</dbReference>
<dbReference type="Gene3D" id="3.40.250.10">
    <property type="entry name" value="Rhodanese-like domain"/>
    <property type="match status" value="2"/>
</dbReference>
<accession>A0A8H5G0F0</accession>
<dbReference type="GO" id="GO:0005739">
    <property type="term" value="C:mitochondrion"/>
    <property type="evidence" value="ECO:0007669"/>
    <property type="project" value="TreeGrafter"/>
</dbReference>
<organism evidence="4 5">
    <name type="scientific">Leucocoprinus leucothites</name>
    <dbReference type="NCBI Taxonomy" id="201217"/>
    <lineage>
        <taxon>Eukaryota</taxon>
        <taxon>Fungi</taxon>
        <taxon>Dikarya</taxon>
        <taxon>Basidiomycota</taxon>
        <taxon>Agaricomycotina</taxon>
        <taxon>Agaricomycetes</taxon>
        <taxon>Agaricomycetidae</taxon>
        <taxon>Agaricales</taxon>
        <taxon>Agaricineae</taxon>
        <taxon>Agaricaceae</taxon>
        <taxon>Leucocoprinus</taxon>
    </lineage>
</organism>
<dbReference type="PANTHER" id="PTHR11364:SF27">
    <property type="entry name" value="SULFURTRANSFERASE"/>
    <property type="match status" value="1"/>
</dbReference>
<evidence type="ECO:0000313" key="4">
    <source>
        <dbReference type="EMBL" id="KAF5355946.1"/>
    </source>
</evidence>
<dbReference type="InterPro" id="IPR045078">
    <property type="entry name" value="TST/MPST-like"/>
</dbReference>
<dbReference type="SMART" id="SM00450">
    <property type="entry name" value="RHOD"/>
    <property type="match status" value="2"/>
</dbReference>
<reference evidence="4 5" key="1">
    <citation type="journal article" date="2020" name="ISME J.">
        <title>Uncovering the hidden diversity of litter-decomposition mechanisms in mushroom-forming fungi.</title>
        <authorList>
            <person name="Floudas D."/>
            <person name="Bentzer J."/>
            <person name="Ahren D."/>
            <person name="Johansson T."/>
            <person name="Persson P."/>
            <person name="Tunlid A."/>
        </authorList>
    </citation>
    <scope>NUCLEOTIDE SEQUENCE [LARGE SCALE GENOMIC DNA]</scope>
    <source>
        <strain evidence="4 5">CBS 146.42</strain>
    </source>
</reference>
<feature type="domain" description="Rhodanese" evidence="3">
    <location>
        <begin position="197"/>
        <end position="328"/>
    </location>
</feature>
<dbReference type="InterPro" id="IPR036873">
    <property type="entry name" value="Rhodanese-like_dom_sf"/>
</dbReference>
<dbReference type="PANTHER" id="PTHR11364">
    <property type="entry name" value="THIOSULFATE SULFERTANSFERASE"/>
    <property type="match status" value="1"/>
</dbReference>
<dbReference type="EMBL" id="JAACJO010000007">
    <property type="protein sequence ID" value="KAF5355946.1"/>
    <property type="molecule type" value="Genomic_DNA"/>
</dbReference>
<name>A0A8H5G0F0_9AGAR</name>
<dbReference type="Proteomes" id="UP000559027">
    <property type="component" value="Unassembled WGS sequence"/>
</dbReference>
<sequence>MASLLRHNSAKLLAARRWMSTSSKFQVPLLLNPSQTSLVLSEEDGILLDASWFMPNSPRSGKAEFLKKRIPGAQFLDLDEVASPHELGLKHMMPEPHVFAEACGQFGINPETHVVIYDTHGVFSSPRALFMFRAFGHEKSSVLNGGLPAWVDQGGQLETEERRRHRKKEYAIPQLDQQMIRDYEQMISNSSLDPAGDSISALVLDARSKERFTGAAPEPRPGLSSGHMPNSFSLPFNIFLQKQTSKADGSEYTTFREPDDLKRALEAAVGVEQANAIIEGKKSVVTTCGSGMTAAVLWLGLRLLGVKDIALYDESWTGYAMRPSSKIVKD</sequence>
<dbReference type="CDD" id="cd01449">
    <property type="entry name" value="TST_Repeat_2"/>
    <property type="match status" value="1"/>
</dbReference>
<dbReference type="GO" id="GO:0004792">
    <property type="term" value="F:thiosulfate-cyanide sulfurtransferase activity"/>
    <property type="evidence" value="ECO:0007669"/>
    <property type="project" value="TreeGrafter"/>
</dbReference>
<protein>
    <recommendedName>
        <fullName evidence="3">Rhodanese domain-containing protein</fullName>
    </recommendedName>
</protein>
<dbReference type="Pfam" id="PF00581">
    <property type="entry name" value="Rhodanese"/>
    <property type="match status" value="2"/>
</dbReference>
<keyword evidence="5" id="KW-1185">Reference proteome</keyword>